<reference evidence="3 4" key="1">
    <citation type="submission" date="2019-09" db="EMBL/GenBank/DDBJ databases">
        <authorList>
            <person name="Feng G."/>
        </authorList>
    </citation>
    <scope>NUCLEOTIDE SEQUENCE [LARGE SCALE GENOMIC DNA]</scope>
    <source>
        <strain evidence="2 3">KACC 19283</strain>
        <strain evidence="1 4">KACC 19284</strain>
    </source>
</reference>
<name>A0A5J5I4A8_9SPHN</name>
<dbReference type="Proteomes" id="UP000325933">
    <property type="component" value="Unassembled WGS sequence"/>
</dbReference>
<dbReference type="EMBL" id="VYQA01000005">
    <property type="protein sequence ID" value="KAA9030921.1"/>
    <property type="molecule type" value="Genomic_DNA"/>
</dbReference>
<sequence>MSIEWRDIIQPRTTPWVSKPAWMAPIIVLGPVVEFRHATINGQFVAAQAYPKGTGNVVSDKVDWIMKCNRGPFNFGVETLDTGDQLLVRMALPSDLVAFRKVFP</sequence>
<dbReference type="AlphaFoldDB" id="A0A5J5I4A8"/>
<evidence type="ECO:0000313" key="3">
    <source>
        <dbReference type="Proteomes" id="UP000325933"/>
    </source>
</evidence>
<accession>A0A5J5I4A8</accession>
<keyword evidence="4" id="KW-1185">Reference proteome</keyword>
<organism evidence="2 3">
    <name type="scientific">Sphingobium limneticum</name>
    <dbReference type="NCBI Taxonomy" id="1007511"/>
    <lineage>
        <taxon>Bacteria</taxon>
        <taxon>Pseudomonadati</taxon>
        <taxon>Pseudomonadota</taxon>
        <taxon>Alphaproteobacteria</taxon>
        <taxon>Sphingomonadales</taxon>
        <taxon>Sphingomonadaceae</taxon>
        <taxon>Sphingobium</taxon>
    </lineage>
</organism>
<evidence type="ECO:0000313" key="1">
    <source>
        <dbReference type="EMBL" id="KAA9018285.1"/>
    </source>
</evidence>
<dbReference type="RefSeq" id="WP_150425469.1">
    <property type="nucleotide sequence ID" value="NZ_VYQA01000005.1"/>
</dbReference>
<evidence type="ECO:0000313" key="4">
    <source>
        <dbReference type="Proteomes" id="UP000326364"/>
    </source>
</evidence>
<evidence type="ECO:0000313" key="2">
    <source>
        <dbReference type="EMBL" id="KAA9030921.1"/>
    </source>
</evidence>
<dbReference type="EMBL" id="VYQB01000005">
    <property type="protein sequence ID" value="KAA9018285.1"/>
    <property type="molecule type" value="Genomic_DNA"/>
</dbReference>
<comment type="caution">
    <text evidence="2">The sequence shown here is derived from an EMBL/GenBank/DDBJ whole genome shotgun (WGS) entry which is preliminary data.</text>
</comment>
<dbReference type="Proteomes" id="UP000326364">
    <property type="component" value="Unassembled WGS sequence"/>
</dbReference>
<protein>
    <submittedName>
        <fullName evidence="2">Uncharacterized protein</fullName>
    </submittedName>
</protein>
<gene>
    <name evidence="2" type="ORF">F4U95_09190</name>
    <name evidence="1" type="ORF">F4U96_09240</name>
</gene>
<proteinExistence type="predicted"/>